<dbReference type="Proteomes" id="UP001148662">
    <property type="component" value="Unassembled WGS sequence"/>
</dbReference>
<reference evidence="1" key="1">
    <citation type="submission" date="2022-07" db="EMBL/GenBank/DDBJ databases">
        <title>Genome Sequence of Phlebia brevispora.</title>
        <authorList>
            <person name="Buettner E."/>
        </authorList>
    </citation>
    <scope>NUCLEOTIDE SEQUENCE</scope>
    <source>
        <strain evidence="1">MPL23</strain>
    </source>
</reference>
<sequence length="1386" mass="154091">MPQKTTSNILVSAQISSLFPSTHAIPLVIQTKRADLPLPSPSDSEHATFSEVFYTTATGTILLRVLHDGQIVELISLSTDVQPIRFIYPATILSNPSLFWDSECLHLIAVTTVGSLFRVVIPIYEGAPLWQVSSLGDIVIREHTVTRAKGSVVPTLIHVQGIYCVVAGLSDGSLLRLEADKAMDDSEDEWHETLLYHGTFLGALTSFLHSGIPGGSELVCIACHPQPTDIGHIWTLSRDRTLRLWTAAGGCVSAKTLAPTSTGRAVTPAPGSTSVVKPSVLLYPGPQNLLRVFTPAGQDNPCVLVFIPTETSTTSGGFFQLFTTVGEYLQTVKVIECSHDSVHCHLQDFIISSNVLYSLWDKQGQSVVESISLSLDSSEETWQTAAHPPEPELTPAYLDELLLAPGSLTDKFFKAVMRPGLFSAWTLQTAITQYTDACLTLPGTPPSQLLVSYATPGENIAAVVGCTVTLAKDPRTGAPQYDNYWNALKRDWEGFVARCREIERRARWPLALGAGDPRGQILVVERERIGSIVSEDLPLRYQRLLPHPPPTPIEPPNALLEILWSLRTKLGSRCMLSLETRLIDLAHQEIAFPYADIIEDQARLAFRDEVDEGLESWITGRLQSVGDLQNNARLLLDLIGGFDRDVKREEDEVELLLPSTNLEWNRALSASYVTSSVNARYDLSLLLIIMLFFLTDEIQQWDPSLLAEIFVVFRGIAMLRHTTRQPAGAASPQSQDLSAEDDVIVKLRNMNVSTGRARQEPSYSLLHRLCAQFGTPSGLPDAAHHFLDATGLLAGLTPAHASKLEVLFCERLRLLGYREAARDALAWLPRTPAVSYVLLRVWLDEGRYEDAASALESLAGSFGPESGLSLEDSEALAAVLPGAQLFASSFEFYLHAAALFKPCSVTTYEVLFTQLALSVVPHGVSTLDLWYRVIKGLTDLGLYEDAYTALMSSPYDKLKRECASQLVYRMCEEHAVDRLMTFNFSGLADEVEDSLSFKARNADPRIRPFYSRILYTWYTSRGDYRNAALTMYQRARKLAELSSNNPEQFTSLAGLQLEAYLVSMNALSIVDTKSAWIILPFTTEAGNEPQSRKRRKLSKHIPESKYAIGKRDAEVVELVDIQYEHALLSAQLELVRRSPTLLAASDVLLSPASVISKLAQANRFDFAIATAQSLNEDMSEIFERLTTQCLRLSRNPDVVLNESAPDWLLTDRVTSWSGTAADRGWRYLRQALERHDGPRTNYAYTKVTLEVIIGFDRSSAPPPWLIQSLQEHHPEYLIRTYLRFELIESAIEYTLSMVQKVRHIPVHSRRYCRLTAAALQDDARLQQEQAAGPAATWLPYTLIDQVLVAAETQEDLTPRGETLQKELQTEVSNRIKRLQKLSQSSR</sequence>
<evidence type="ECO:0000313" key="2">
    <source>
        <dbReference type="Proteomes" id="UP001148662"/>
    </source>
</evidence>
<protein>
    <submittedName>
        <fullName evidence="1">Uncharacterized protein</fullName>
    </submittedName>
</protein>
<comment type="caution">
    <text evidence="1">The sequence shown here is derived from an EMBL/GenBank/DDBJ whole genome shotgun (WGS) entry which is preliminary data.</text>
</comment>
<name>A0ACC1SCA7_9APHY</name>
<keyword evidence="2" id="KW-1185">Reference proteome</keyword>
<proteinExistence type="predicted"/>
<dbReference type="EMBL" id="JANHOG010001462">
    <property type="protein sequence ID" value="KAJ3536697.1"/>
    <property type="molecule type" value="Genomic_DNA"/>
</dbReference>
<evidence type="ECO:0000313" key="1">
    <source>
        <dbReference type="EMBL" id="KAJ3536697.1"/>
    </source>
</evidence>
<accession>A0ACC1SCA7</accession>
<gene>
    <name evidence="1" type="ORF">NM688_g6802</name>
</gene>
<organism evidence="1 2">
    <name type="scientific">Phlebia brevispora</name>
    <dbReference type="NCBI Taxonomy" id="194682"/>
    <lineage>
        <taxon>Eukaryota</taxon>
        <taxon>Fungi</taxon>
        <taxon>Dikarya</taxon>
        <taxon>Basidiomycota</taxon>
        <taxon>Agaricomycotina</taxon>
        <taxon>Agaricomycetes</taxon>
        <taxon>Polyporales</taxon>
        <taxon>Meruliaceae</taxon>
        <taxon>Phlebia</taxon>
    </lineage>
</organism>